<sequence length="289" mass="31201">MRRRPLPRELGEAFSRAQAMDAGVRPKRLEAGDLTRPFRGVRATSPAVDLESRARALLTVLPDRAVFSHASAALLWGIPLPRRLESGEDLHITLPAGASTFVRGGVVVHYGDRDTTKCPAGLSVTAPGATWCDLSAGMAVADLVIAGDDLCFRSLTDRAGLQAALVAHPGRRGRVAARSALPLIRDGSASPGETRTRLLLGRWGLPEPELNVDVFDRSGGWLARVDFLWRAHNVVAEYYGAVHEKSWGRDLTRAAQLEDAGYRVVVITARDLRGGAGELRARLGRLIVP</sequence>
<proteinExistence type="predicted"/>
<comment type="caution">
    <text evidence="1">The sequence shown here is derived from an EMBL/GenBank/DDBJ whole genome shotgun (WGS) entry which is preliminary data.</text>
</comment>
<evidence type="ECO:0008006" key="3">
    <source>
        <dbReference type="Google" id="ProtNLM"/>
    </source>
</evidence>
<dbReference type="RefSeq" id="WP_179479464.1">
    <property type="nucleotide sequence ID" value="NZ_JACCFW010000001.1"/>
</dbReference>
<evidence type="ECO:0000313" key="1">
    <source>
        <dbReference type="EMBL" id="NYJ73917.1"/>
    </source>
</evidence>
<gene>
    <name evidence="1" type="ORF">HNR15_000880</name>
</gene>
<reference evidence="1 2" key="1">
    <citation type="submission" date="2020-07" db="EMBL/GenBank/DDBJ databases">
        <title>Sequencing the genomes of 1000 actinobacteria strains.</title>
        <authorList>
            <person name="Klenk H.-P."/>
        </authorList>
    </citation>
    <scope>NUCLEOTIDE SEQUENCE [LARGE SCALE GENOMIC DNA]</scope>
    <source>
        <strain evidence="1 2">DSM 29531</strain>
    </source>
</reference>
<keyword evidence="2" id="KW-1185">Reference proteome</keyword>
<protein>
    <recommendedName>
        <fullName evidence="3">DUF559 domain-containing protein</fullName>
    </recommendedName>
</protein>
<dbReference type="AlphaFoldDB" id="A0A853DBD9"/>
<organism evidence="1 2">
    <name type="scientific">Allobranchiibius huperziae</name>
    <dbReference type="NCBI Taxonomy" id="1874116"/>
    <lineage>
        <taxon>Bacteria</taxon>
        <taxon>Bacillati</taxon>
        <taxon>Actinomycetota</taxon>
        <taxon>Actinomycetes</taxon>
        <taxon>Micrococcales</taxon>
        <taxon>Dermacoccaceae</taxon>
        <taxon>Allobranchiibius</taxon>
    </lineage>
</organism>
<name>A0A853DBD9_9MICO</name>
<dbReference type="Proteomes" id="UP000571817">
    <property type="component" value="Unassembled WGS sequence"/>
</dbReference>
<dbReference type="EMBL" id="JACCFW010000001">
    <property type="protein sequence ID" value="NYJ73917.1"/>
    <property type="molecule type" value="Genomic_DNA"/>
</dbReference>
<evidence type="ECO:0000313" key="2">
    <source>
        <dbReference type="Proteomes" id="UP000571817"/>
    </source>
</evidence>
<accession>A0A853DBD9</accession>